<keyword evidence="1" id="KW-0472">Membrane</keyword>
<keyword evidence="1" id="KW-0812">Transmembrane</keyword>
<dbReference type="Proteomes" id="UP001150062">
    <property type="component" value="Unassembled WGS sequence"/>
</dbReference>
<dbReference type="Gene3D" id="3.60.110.10">
    <property type="entry name" value="Carbon-nitrogen hydrolase"/>
    <property type="match status" value="1"/>
</dbReference>
<feature type="transmembrane region" description="Helical" evidence="1">
    <location>
        <begin position="73"/>
        <end position="92"/>
    </location>
</feature>
<feature type="transmembrane region" description="Helical" evidence="1">
    <location>
        <begin position="196"/>
        <end position="215"/>
    </location>
</feature>
<feature type="transmembrane region" description="Helical" evidence="1">
    <location>
        <begin position="531"/>
        <end position="549"/>
    </location>
</feature>
<keyword evidence="2" id="KW-0732">Signal</keyword>
<dbReference type="InterPro" id="IPR036526">
    <property type="entry name" value="C-N_Hydrolase_sf"/>
</dbReference>
<reference evidence="3" key="1">
    <citation type="submission" date="2022-08" db="EMBL/GenBank/DDBJ databases">
        <title>Novel sulfate-reducing endosymbionts in the free-living metamonad Anaeramoeba.</title>
        <authorList>
            <person name="Jerlstrom-Hultqvist J."/>
            <person name="Cepicka I."/>
            <person name="Gallot-Lavallee L."/>
            <person name="Salas-Leiva D."/>
            <person name="Curtis B.A."/>
            <person name="Zahonova K."/>
            <person name="Pipaliya S."/>
            <person name="Dacks J."/>
            <person name="Roger A.J."/>
        </authorList>
    </citation>
    <scope>NUCLEOTIDE SEQUENCE</scope>
    <source>
        <strain evidence="3">Schooner1</strain>
    </source>
</reference>
<organism evidence="3 4">
    <name type="scientific">Anaeramoeba flamelloides</name>
    <dbReference type="NCBI Taxonomy" id="1746091"/>
    <lineage>
        <taxon>Eukaryota</taxon>
        <taxon>Metamonada</taxon>
        <taxon>Anaeramoebidae</taxon>
        <taxon>Anaeramoeba</taxon>
    </lineage>
</organism>
<name>A0ABQ8YW32_9EUKA</name>
<sequence length="562" mass="65454">MRYFYLLLIPIFFLTYTDTYDHPQFLSSYFLPISILIYLQQLEEDKIVKRILYITLCGLTIVSGYFFSLDKQISSYQAIVFNTVYYLLPALLQNKIFRNEKFRFHLGTQFIYPSLSVVLRFAVLLVLPKLKHVIASGYLQARIPLLIQFSSVCSMSVMYFFIPCVSCLLYWVFGQFFYLTKKKKETFRIWNSNKELFGRLLIVCFVLTFLINLSLPRIHFIRHKHKTSPLLNITSLSVSQLSEQYETLDETEEYLRTKYASELRESASIKEQFKEKVLKPYNEKLLNLTSRLSRENNSQLIMWSESNGLVISRANEKKLIKELKKVSANSCIHTVASYSVFKRDPSGNRKRVYNNRIVVIDSKGKIILHNEKKNPVNELEQQSQWISRADNQYLFNLEINNTMVSIAVMYFDDLLDHNYKSDLLFPSKFAHNRNEENGTKVFPDLLLLPMSKFVPKSHLDKLLRSVAVQNGISIVVQPRNENSFIYSPEGIVLKSLKLPSKSYDSFFLSHSSIKAKAVPSVLMKIQLIENLITLVSFVYLILVCILSFIDSKKKINKAKKEK</sequence>
<feature type="signal peptide" evidence="2">
    <location>
        <begin position="1"/>
        <end position="19"/>
    </location>
</feature>
<proteinExistence type="predicted"/>
<gene>
    <name evidence="3" type="ORF">M0813_00036</name>
</gene>
<evidence type="ECO:0000256" key="1">
    <source>
        <dbReference type="SAM" id="Phobius"/>
    </source>
</evidence>
<feature type="transmembrane region" description="Helical" evidence="1">
    <location>
        <begin position="20"/>
        <end position="39"/>
    </location>
</feature>
<keyword evidence="4" id="KW-1185">Reference proteome</keyword>
<evidence type="ECO:0000256" key="2">
    <source>
        <dbReference type="SAM" id="SignalP"/>
    </source>
</evidence>
<dbReference type="EMBL" id="JAOAOG010000103">
    <property type="protein sequence ID" value="KAJ6248883.1"/>
    <property type="molecule type" value="Genomic_DNA"/>
</dbReference>
<evidence type="ECO:0000313" key="4">
    <source>
        <dbReference type="Proteomes" id="UP001150062"/>
    </source>
</evidence>
<keyword evidence="1" id="KW-1133">Transmembrane helix</keyword>
<dbReference type="SUPFAM" id="SSF56317">
    <property type="entry name" value="Carbon-nitrogen hydrolase"/>
    <property type="match status" value="1"/>
</dbReference>
<evidence type="ECO:0000313" key="3">
    <source>
        <dbReference type="EMBL" id="KAJ6248883.1"/>
    </source>
</evidence>
<feature type="transmembrane region" description="Helical" evidence="1">
    <location>
        <begin position="104"/>
        <end position="127"/>
    </location>
</feature>
<accession>A0ABQ8YW32</accession>
<feature type="transmembrane region" description="Helical" evidence="1">
    <location>
        <begin position="51"/>
        <end position="67"/>
    </location>
</feature>
<feature type="transmembrane region" description="Helical" evidence="1">
    <location>
        <begin position="147"/>
        <end position="173"/>
    </location>
</feature>
<protein>
    <submittedName>
        <fullName evidence="3">Uncharacterized protein</fullName>
    </submittedName>
</protein>
<feature type="chain" id="PRO_5047483529" evidence="2">
    <location>
        <begin position="20"/>
        <end position="562"/>
    </location>
</feature>
<comment type="caution">
    <text evidence="3">The sequence shown here is derived from an EMBL/GenBank/DDBJ whole genome shotgun (WGS) entry which is preliminary data.</text>
</comment>